<reference evidence="2 3" key="1">
    <citation type="submission" date="2020-08" db="EMBL/GenBank/DDBJ databases">
        <title>Genomic Encyclopedia of Type Strains, Phase IV (KMG-IV): sequencing the most valuable type-strain genomes for metagenomic binning, comparative biology and taxonomic classification.</title>
        <authorList>
            <person name="Goeker M."/>
        </authorList>
    </citation>
    <scope>NUCLEOTIDE SEQUENCE [LARGE SCALE GENOMIC DNA]</scope>
    <source>
        <strain evidence="2 3">DSM 100211</strain>
    </source>
</reference>
<comment type="caution">
    <text evidence="2">The sequence shown here is derived from an EMBL/GenBank/DDBJ whole genome shotgun (WGS) entry which is preliminary data.</text>
</comment>
<dbReference type="AlphaFoldDB" id="A0A7W6GHC9"/>
<gene>
    <name evidence="2" type="ORF">GGQ64_000436</name>
</gene>
<dbReference type="EMBL" id="JACIEE010000001">
    <property type="protein sequence ID" value="MBB3975260.1"/>
    <property type="molecule type" value="Genomic_DNA"/>
</dbReference>
<evidence type="ECO:0000313" key="3">
    <source>
        <dbReference type="Proteomes" id="UP000574761"/>
    </source>
</evidence>
<evidence type="ECO:0000256" key="1">
    <source>
        <dbReference type="SAM" id="MobiDB-lite"/>
    </source>
</evidence>
<evidence type="ECO:0000313" key="2">
    <source>
        <dbReference type="EMBL" id="MBB3975260.1"/>
    </source>
</evidence>
<dbReference type="PROSITE" id="PS51257">
    <property type="entry name" value="PROKAR_LIPOPROTEIN"/>
    <property type="match status" value="1"/>
</dbReference>
<accession>A0A7W6GHC9</accession>
<evidence type="ECO:0008006" key="4">
    <source>
        <dbReference type="Google" id="ProtNLM"/>
    </source>
</evidence>
<dbReference type="Proteomes" id="UP000574761">
    <property type="component" value="Unassembled WGS sequence"/>
</dbReference>
<feature type="region of interest" description="Disordered" evidence="1">
    <location>
        <begin position="98"/>
        <end position="120"/>
    </location>
</feature>
<keyword evidence="3" id="KW-1185">Reference proteome</keyword>
<sequence>MSGMDARGITFGWLMLASAGLAGGCQSSTPAPQDMARTSLGTAPADLQLMCASAAAGPTGVDSSRILPTSSAQLDAANYRVDLDAAGSKYTCLIDSSGSVKSVSPAAAATGAAPATAEAG</sequence>
<proteinExistence type="predicted"/>
<name>A0A7W6GHC9_9HYPH</name>
<feature type="compositionally biased region" description="Low complexity" evidence="1">
    <location>
        <begin position="105"/>
        <end position="120"/>
    </location>
</feature>
<organism evidence="2 3">
    <name type="scientific">Mycoplana azooxidifex</name>
    <dbReference type="NCBI Taxonomy" id="1636188"/>
    <lineage>
        <taxon>Bacteria</taxon>
        <taxon>Pseudomonadati</taxon>
        <taxon>Pseudomonadota</taxon>
        <taxon>Alphaproteobacteria</taxon>
        <taxon>Hyphomicrobiales</taxon>
        <taxon>Rhizobiaceae</taxon>
        <taxon>Mycoplana</taxon>
    </lineage>
</organism>
<protein>
    <recommendedName>
        <fullName evidence="4">Lipoprotein</fullName>
    </recommendedName>
</protein>